<proteinExistence type="predicted"/>
<dbReference type="SUPFAM" id="SSF48726">
    <property type="entry name" value="Immunoglobulin"/>
    <property type="match status" value="2"/>
</dbReference>
<dbReference type="InterPro" id="IPR003599">
    <property type="entry name" value="Ig_sub"/>
</dbReference>
<dbReference type="OrthoDB" id="6346662at2759"/>
<name>A0A814U3A3_ADIRI</name>
<dbReference type="GO" id="GO:0032589">
    <property type="term" value="C:neuron projection membrane"/>
    <property type="evidence" value="ECO:0007669"/>
    <property type="project" value="TreeGrafter"/>
</dbReference>
<comment type="caution">
    <text evidence="3">The sequence shown here is derived from an EMBL/GenBank/DDBJ whole genome shotgun (WGS) entry which is preliminary data.</text>
</comment>
<keyword evidence="1" id="KW-0732">Signal</keyword>
<evidence type="ECO:0000256" key="1">
    <source>
        <dbReference type="SAM" id="SignalP"/>
    </source>
</evidence>
<dbReference type="Proteomes" id="UP000663852">
    <property type="component" value="Unassembled WGS sequence"/>
</dbReference>
<feature type="chain" id="PRO_5032758212" description="Ig-like domain-containing protein" evidence="1">
    <location>
        <begin position="19"/>
        <end position="235"/>
    </location>
</feature>
<dbReference type="AlphaFoldDB" id="A0A814U3A3"/>
<dbReference type="Gene3D" id="2.60.40.10">
    <property type="entry name" value="Immunoglobulins"/>
    <property type="match status" value="2"/>
</dbReference>
<dbReference type="PANTHER" id="PTHR23279">
    <property type="entry name" value="DEFECTIVE PROBOSCIS EXTENSION RESPONSE DPR -RELATED"/>
    <property type="match status" value="1"/>
</dbReference>
<dbReference type="GO" id="GO:0050808">
    <property type="term" value="P:synapse organization"/>
    <property type="evidence" value="ECO:0007669"/>
    <property type="project" value="TreeGrafter"/>
</dbReference>
<dbReference type="SMART" id="SM00409">
    <property type="entry name" value="IG"/>
    <property type="match status" value="2"/>
</dbReference>
<sequence>MTIEFLFILIITITSTSCTSNIWNVNQEIDSTVSFRCEIDELYSNAVITWVYRPKVHKTHGVKWLPLYANARRLTQNAERYIVDYSGYNEQTKKYLSILTIHQLRLSDEGLYMCKSNQYQSIASLFNLTISPSMKILPNDGLIQLDPIQRPINLSCIVREFPMHTVDPLRLKWYHNDREIHSSHMTVKPIKHGNHATLYLHIRHLALNDSGLFKCVYDDGKASKTVQILYTSSGK</sequence>
<feature type="signal peptide" evidence="1">
    <location>
        <begin position="1"/>
        <end position="18"/>
    </location>
</feature>
<feature type="domain" description="Ig-like" evidence="2">
    <location>
        <begin position="31"/>
        <end position="131"/>
    </location>
</feature>
<dbReference type="PROSITE" id="PS50835">
    <property type="entry name" value="IG_LIKE"/>
    <property type="match status" value="2"/>
</dbReference>
<feature type="domain" description="Ig-like" evidence="2">
    <location>
        <begin position="132"/>
        <end position="227"/>
    </location>
</feature>
<dbReference type="EMBL" id="CAJNOJ010000129">
    <property type="protein sequence ID" value="CAF1168992.1"/>
    <property type="molecule type" value="Genomic_DNA"/>
</dbReference>
<dbReference type="InterPro" id="IPR007110">
    <property type="entry name" value="Ig-like_dom"/>
</dbReference>
<organism evidence="3 4">
    <name type="scientific">Adineta ricciae</name>
    <name type="common">Rotifer</name>
    <dbReference type="NCBI Taxonomy" id="249248"/>
    <lineage>
        <taxon>Eukaryota</taxon>
        <taxon>Metazoa</taxon>
        <taxon>Spiralia</taxon>
        <taxon>Gnathifera</taxon>
        <taxon>Rotifera</taxon>
        <taxon>Eurotatoria</taxon>
        <taxon>Bdelloidea</taxon>
        <taxon>Adinetida</taxon>
        <taxon>Adinetidae</taxon>
        <taxon>Adineta</taxon>
    </lineage>
</organism>
<protein>
    <recommendedName>
        <fullName evidence="2">Ig-like domain-containing protein</fullName>
    </recommendedName>
</protein>
<accession>A0A814U3A3</accession>
<evidence type="ECO:0000313" key="4">
    <source>
        <dbReference type="Proteomes" id="UP000663852"/>
    </source>
</evidence>
<gene>
    <name evidence="3" type="ORF">EDS130_LOCUS23581</name>
</gene>
<dbReference type="InterPro" id="IPR037448">
    <property type="entry name" value="Zig-8"/>
</dbReference>
<evidence type="ECO:0000259" key="2">
    <source>
        <dbReference type="PROSITE" id="PS50835"/>
    </source>
</evidence>
<dbReference type="InterPro" id="IPR013783">
    <property type="entry name" value="Ig-like_fold"/>
</dbReference>
<dbReference type="InterPro" id="IPR036179">
    <property type="entry name" value="Ig-like_dom_sf"/>
</dbReference>
<reference evidence="3" key="1">
    <citation type="submission" date="2021-02" db="EMBL/GenBank/DDBJ databases">
        <authorList>
            <person name="Nowell W R."/>
        </authorList>
    </citation>
    <scope>NUCLEOTIDE SEQUENCE</scope>
</reference>
<evidence type="ECO:0000313" key="3">
    <source>
        <dbReference type="EMBL" id="CAF1168992.1"/>
    </source>
</evidence>
<dbReference type="PANTHER" id="PTHR23279:SF36">
    <property type="entry name" value="DEFECTIVE PROBOSCIS EXTENSION RESPONSE 9, ISOFORM A"/>
    <property type="match status" value="1"/>
</dbReference>